<reference evidence="2 3" key="1">
    <citation type="journal article" date="2019" name="Int. J. Syst. Evol. Microbiol.">
        <title>Streptomyces cadmiisoli sp. nov., a novel actinomycete isolated from cadmium-contaminated soil.</title>
        <authorList>
            <person name="Li K."/>
            <person name="Tang X."/>
            <person name="Zhao J."/>
            <person name="Guo Y."/>
            <person name="Tang Y."/>
            <person name="Gao J."/>
        </authorList>
    </citation>
    <scope>NUCLEOTIDE SEQUENCE [LARGE SCALE GENOMIC DNA]</scope>
    <source>
        <strain evidence="2 3">ZFG47</strain>
    </source>
</reference>
<dbReference type="SUPFAM" id="SSF55729">
    <property type="entry name" value="Acyl-CoA N-acyltransferases (Nat)"/>
    <property type="match status" value="1"/>
</dbReference>
<dbReference type="InterPro" id="IPR000182">
    <property type="entry name" value="GNAT_dom"/>
</dbReference>
<dbReference type="Pfam" id="PF00583">
    <property type="entry name" value="Acetyltransf_1"/>
    <property type="match status" value="1"/>
</dbReference>
<gene>
    <name evidence="2" type="ORF">DN051_02385</name>
</gene>
<sequence>MTVNSMTDLMPQVANCRDYWLGWGADARLDDSLSHFRSGLADPQLNGVLRLRSTHDVEGAMHQAGESLAGVPWMWWVGPDSAPDAAERLIGHGAVQVASVPIMAVDIDRLADPDGPTGLKVQTVDDADALAEWVRVYTPSFSFAPDLVDDILRVESGRPDASRIVRLIGRLDGRAVGTALLYDAHAVAGVYVVTTLESHRRKGIGAALTAAALSMGRARGARIGTLQASSPGASVYDRMGFTAVAEYRLLRLPAR</sequence>
<evidence type="ECO:0000259" key="1">
    <source>
        <dbReference type="PROSITE" id="PS51186"/>
    </source>
</evidence>
<dbReference type="AlphaFoldDB" id="A0A2Z4IRN9"/>
<dbReference type="RefSeq" id="WP_112437812.1">
    <property type="nucleotide sequence ID" value="NZ_CP030073.1"/>
</dbReference>
<evidence type="ECO:0000313" key="3">
    <source>
        <dbReference type="Proteomes" id="UP000249616"/>
    </source>
</evidence>
<name>A0A2Z4IRN9_9ACTN</name>
<dbReference type="CDD" id="cd04301">
    <property type="entry name" value="NAT_SF"/>
    <property type="match status" value="1"/>
</dbReference>
<keyword evidence="3" id="KW-1185">Reference proteome</keyword>
<keyword evidence="2" id="KW-0808">Transferase</keyword>
<accession>A0A2Z4IRN9</accession>
<dbReference type="PROSITE" id="PS51186">
    <property type="entry name" value="GNAT"/>
    <property type="match status" value="1"/>
</dbReference>
<dbReference type="Gene3D" id="3.40.630.30">
    <property type="match status" value="1"/>
</dbReference>
<evidence type="ECO:0000313" key="2">
    <source>
        <dbReference type="EMBL" id="AWW35652.1"/>
    </source>
</evidence>
<feature type="domain" description="N-acetyltransferase" evidence="1">
    <location>
        <begin position="117"/>
        <end position="255"/>
    </location>
</feature>
<proteinExistence type="predicted"/>
<dbReference type="KEGG" id="scad:DN051_02385"/>
<dbReference type="InterPro" id="IPR051554">
    <property type="entry name" value="Acetyltransferase_Eis"/>
</dbReference>
<organism evidence="2 3">
    <name type="scientific">Streptomyces cadmiisoli</name>
    <dbReference type="NCBI Taxonomy" id="2184053"/>
    <lineage>
        <taxon>Bacteria</taxon>
        <taxon>Bacillati</taxon>
        <taxon>Actinomycetota</taxon>
        <taxon>Actinomycetes</taxon>
        <taxon>Kitasatosporales</taxon>
        <taxon>Streptomycetaceae</taxon>
        <taxon>Streptomyces</taxon>
        <taxon>Streptomyces aurantiacus group</taxon>
    </lineage>
</organism>
<dbReference type="Proteomes" id="UP000249616">
    <property type="component" value="Chromosome"/>
</dbReference>
<dbReference type="PANTHER" id="PTHR37817:SF1">
    <property type="entry name" value="N-ACETYLTRANSFERASE EIS"/>
    <property type="match status" value="1"/>
</dbReference>
<dbReference type="PANTHER" id="PTHR37817">
    <property type="entry name" value="N-ACETYLTRANSFERASE EIS"/>
    <property type="match status" value="1"/>
</dbReference>
<dbReference type="EMBL" id="CP030073">
    <property type="protein sequence ID" value="AWW35652.1"/>
    <property type="molecule type" value="Genomic_DNA"/>
</dbReference>
<dbReference type="GO" id="GO:0034069">
    <property type="term" value="F:aminoglycoside N-acetyltransferase activity"/>
    <property type="evidence" value="ECO:0007669"/>
    <property type="project" value="TreeGrafter"/>
</dbReference>
<dbReference type="GO" id="GO:0030649">
    <property type="term" value="P:aminoglycoside antibiotic catabolic process"/>
    <property type="evidence" value="ECO:0007669"/>
    <property type="project" value="TreeGrafter"/>
</dbReference>
<protein>
    <submittedName>
        <fullName evidence="2">GNAT family N-acetyltransferase</fullName>
    </submittedName>
</protein>
<dbReference type="InterPro" id="IPR016181">
    <property type="entry name" value="Acyl_CoA_acyltransferase"/>
</dbReference>